<reference evidence="2" key="1">
    <citation type="submission" date="2023-02" db="EMBL/GenBank/DDBJ databases">
        <title>Genome of toxic invasive species Heracleum sosnowskyi carries increased number of genes despite the absence of recent whole-genome duplications.</title>
        <authorList>
            <person name="Schelkunov M."/>
            <person name="Shtratnikova V."/>
            <person name="Makarenko M."/>
            <person name="Klepikova A."/>
            <person name="Omelchenko D."/>
            <person name="Novikova G."/>
            <person name="Obukhova E."/>
            <person name="Bogdanov V."/>
            <person name="Penin A."/>
            <person name="Logacheva M."/>
        </authorList>
    </citation>
    <scope>NUCLEOTIDE SEQUENCE</scope>
    <source>
        <strain evidence="2">Hsosn_3</strain>
        <tissue evidence="2">Leaf</tissue>
    </source>
</reference>
<dbReference type="PANTHER" id="PTHR36983:SF2">
    <property type="entry name" value="DNAJ HOMOLOG SUBFAMILY C MEMBER 13"/>
    <property type="match status" value="1"/>
</dbReference>
<dbReference type="InterPro" id="IPR044978">
    <property type="entry name" value="GRV2/DNAJC13"/>
</dbReference>
<gene>
    <name evidence="2" type="ORF">POM88_034766</name>
</gene>
<dbReference type="GO" id="GO:0010008">
    <property type="term" value="C:endosome membrane"/>
    <property type="evidence" value="ECO:0007669"/>
    <property type="project" value="TreeGrafter"/>
</dbReference>
<sequence>MVADGSSLLLLLQMFHSAPNCREGVLYVLYALASTPELAWSAAKHGGVVYILELLLPLQEEIPLQQRAAAASLLGKLVGQPMHGPRVAITLARFLPDGIVSVIRDGPGEAVVIALEKTTETPELVWTPAMTTSLSAQIATMASDLYREHMKGHVVDWDVPEQASGQQDMRDEPQVFLDVGHVSSVRNLYHANTGFVVLSVHDTVPEKAKEARGLASLLSFSSCLDDFIGNAIFFSVVYAEEGMYVRLFLKDPKFPLRNPKRFLEGLLDQYLSSIAAAHYDIQVVDPELPLLLSAALVSLVRVHPALADHVGYLGYVPKLVSAVAYEGRRETMAKGEMKNGDNADGTNGTEDASGHSSSQTPQERVRLTLFSTKQGSPVEVVAPQEQKGKVVDVE</sequence>
<evidence type="ECO:0000313" key="3">
    <source>
        <dbReference type="Proteomes" id="UP001237642"/>
    </source>
</evidence>
<dbReference type="GO" id="GO:2000641">
    <property type="term" value="P:regulation of early endosome to late endosome transport"/>
    <property type="evidence" value="ECO:0007669"/>
    <property type="project" value="InterPro"/>
</dbReference>
<accession>A0AAD8MDH1</accession>
<organism evidence="2 3">
    <name type="scientific">Heracleum sosnowskyi</name>
    <dbReference type="NCBI Taxonomy" id="360622"/>
    <lineage>
        <taxon>Eukaryota</taxon>
        <taxon>Viridiplantae</taxon>
        <taxon>Streptophyta</taxon>
        <taxon>Embryophyta</taxon>
        <taxon>Tracheophyta</taxon>
        <taxon>Spermatophyta</taxon>
        <taxon>Magnoliopsida</taxon>
        <taxon>eudicotyledons</taxon>
        <taxon>Gunneridae</taxon>
        <taxon>Pentapetalae</taxon>
        <taxon>asterids</taxon>
        <taxon>campanulids</taxon>
        <taxon>Apiales</taxon>
        <taxon>Apiaceae</taxon>
        <taxon>Apioideae</taxon>
        <taxon>apioid superclade</taxon>
        <taxon>Tordylieae</taxon>
        <taxon>Tordyliinae</taxon>
        <taxon>Heracleum</taxon>
    </lineage>
</organism>
<name>A0AAD8MDH1_9APIA</name>
<evidence type="ECO:0000256" key="1">
    <source>
        <dbReference type="SAM" id="MobiDB-lite"/>
    </source>
</evidence>
<dbReference type="PANTHER" id="PTHR36983">
    <property type="entry name" value="DNAJ HOMOLOG SUBFAMILY C MEMBER 13"/>
    <property type="match status" value="1"/>
</dbReference>
<protein>
    <submittedName>
        <fullName evidence="2">Uncharacterized protein</fullName>
    </submittedName>
</protein>
<dbReference type="AlphaFoldDB" id="A0AAD8MDH1"/>
<dbReference type="EMBL" id="JAUIZM010000008">
    <property type="protein sequence ID" value="KAK1368674.1"/>
    <property type="molecule type" value="Genomic_DNA"/>
</dbReference>
<dbReference type="Proteomes" id="UP001237642">
    <property type="component" value="Unassembled WGS sequence"/>
</dbReference>
<dbReference type="GO" id="GO:0006898">
    <property type="term" value="P:receptor-mediated endocytosis"/>
    <property type="evidence" value="ECO:0007669"/>
    <property type="project" value="TreeGrafter"/>
</dbReference>
<reference evidence="2" key="2">
    <citation type="submission" date="2023-05" db="EMBL/GenBank/DDBJ databases">
        <authorList>
            <person name="Schelkunov M.I."/>
        </authorList>
    </citation>
    <scope>NUCLEOTIDE SEQUENCE</scope>
    <source>
        <strain evidence="2">Hsosn_3</strain>
        <tissue evidence="2">Leaf</tissue>
    </source>
</reference>
<comment type="caution">
    <text evidence="2">The sequence shown here is derived from an EMBL/GenBank/DDBJ whole genome shotgun (WGS) entry which is preliminary data.</text>
</comment>
<feature type="region of interest" description="Disordered" evidence="1">
    <location>
        <begin position="333"/>
        <end position="371"/>
    </location>
</feature>
<keyword evidence="3" id="KW-1185">Reference proteome</keyword>
<feature type="compositionally biased region" description="Polar residues" evidence="1">
    <location>
        <begin position="344"/>
        <end position="362"/>
    </location>
</feature>
<proteinExistence type="predicted"/>
<evidence type="ECO:0000313" key="2">
    <source>
        <dbReference type="EMBL" id="KAK1368674.1"/>
    </source>
</evidence>
<dbReference type="GO" id="GO:0007032">
    <property type="term" value="P:endosome organization"/>
    <property type="evidence" value="ECO:0007669"/>
    <property type="project" value="InterPro"/>
</dbReference>